<name>A0A1G7GWB2_9RHOB</name>
<gene>
    <name evidence="3" type="ORF">SAMN04488117_101742</name>
</gene>
<proteinExistence type="predicted"/>
<dbReference type="AlphaFoldDB" id="A0A1G7GWB2"/>
<evidence type="ECO:0000256" key="2">
    <source>
        <dbReference type="SAM" id="Phobius"/>
    </source>
</evidence>
<feature type="compositionally biased region" description="Polar residues" evidence="1">
    <location>
        <begin position="1"/>
        <end position="17"/>
    </location>
</feature>
<keyword evidence="2" id="KW-1133">Transmembrane helix</keyword>
<keyword evidence="2" id="KW-0472">Membrane</keyword>
<dbReference type="RefSeq" id="WP_074641107.1">
    <property type="nucleotide sequence ID" value="NZ_FNBL01000001.1"/>
</dbReference>
<protein>
    <submittedName>
        <fullName evidence="3">5-bromo-4-chloroindolyl phosphate hydrolysis protein</fullName>
    </submittedName>
</protein>
<dbReference type="InterPro" id="IPR018770">
    <property type="entry name" value="ChloroindolylP_hydrolase"/>
</dbReference>
<dbReference type="OrthoDB" id="7375296at2"/>
<feature type="transmembrane region" description="Helical" evidence="2">
    <location>
        <begin position="111"/>
        <end position="129"/>
    </location>
</feature>
<organism evidence="3 4">
    <name type="scientific">Celeribacter baekdonensis</name>
    <dbReference type="NCBI Taxonomy" id="875171"/>
    <lineage>
        <taxon>Bacteria</taxon>
        <taxon>Pseudomonadati</taxon>
        <taxon>Pseudomonadota</taxon>
        <taxon>Alphaproteobacteria</taxon>
        <taxon>Rhodobacterales</taxon>
        <taxon>Roseobacteraceae</taxon>
        <taxon>Celeribacter</taxon>
    </lineage>
</organism>
<evidence type="ECO:0000313" key="3">
    <source>
        <dbReference type="EMBL" id="SDE92395.1"/>
    </source>
</evidence>
<evidence type="ECO:0000313" key="4">
    <source>
        <dbReference type="Proteomes" id="UP000182284"/>
    </source>
</evidence>
<evidence type="ECO:0000256" key="1">
    <source>
        <dbReference type="SAM" id="MobiDB-lite"/>
    </source>
</evidence>
<dbReference type="Proteomes" id="UP000182284">
    <property type="component" value="Unassembled WGS sequence"/>
</dbReference>
<keyword evidence="2" id="KW-0812">Transmembrane</keyword>
<dbReference type="Pfam" id="PF10112">
    <property type="entry name" value="Halogen_Hydrol"/>
    <property type="match status" value="1"/>
</dbReference>
<accession>A0A1G7GWB2</accession>
<sequence>MAQRYGSTYSPDGSPKTSAKPEGAGTPPPPKHRPFDGKRPSRVGARSNLLFYAGLPLSWKAFSAEPIVMAGYLAALGCLVGAAFLTREGLKAEEAYEARKISRRPAIPRKIFGSVLTGVGLGLVGWFGWGALETVIFASLGTVLHSLAFGFDPLKNKGMDDIDTFQQDRVSKAIDEAEAHLNTMREALSRSGDRAAETRLDAFIKTARDMFRTVEDDPRDLTAARKYLGVYLLGARDATVKYADLWARTKNAEARQDWFALLDDLEQNFAARNEALLLGSKTDLDIEIEVLRDRLAREGIK</sequence>
<dbReference type="EMBL" id="FNBL01000001">
    <property type="protein sequence ID" value="SDE92395.1"/>
    <property type="molecule type" value="Genomic_DNA"/>
</dbReference>
<reference evidence="3 4" key="1">
    <citation type="submission" date="2016-10" db="EMBL/GenBank/DDBJ databases">
        <authorList>
            <person name="de Groot N.N."/>
        </authorList>
    </citation>
    <scope>NUCLEOTIDE SEQUENCE [LARGE SCALE GENOMIC DNA]</scope>
    <source>
        <strain evidence="3 4">DSM 27375</strain>
    </source>
</reference>
<feature type="region of interest" description="Disordered" evidence="1">
    <location>
        <begin position="1"/>
        <end position="41"/>
    </location>
</feature>
<feature type="transmembrane region" description="Helical" evidence="2">
    <location>
        <begin position="67"/>
        <end position="90"/>
    </location>
</feature>